<dbReference type="EMBL" id="JADOUA010000001">
    <property type="protein sequence ID" value="MBG6093758.1"/>
    <property type="molecule type" value="Genomic_DNA"/>
</dbReference>
<dbReference type="RefSeq" id="WP_197015774.1">
    <property type="nucleotide sequence ID" value="NZ_BAABES010000003.1"/>
</dbReference>
<evidence type="ECO:0000256" key="2">
    <source>
        <dbReference type="SAM" id="MobiDB-lite"/>
    </source>
</evidence>
<dbReference type="Pfam" id="PF13581">
    <property type="entry name" value="HATPase_c_2"/>
    <property type="match status" value="1"/>
</dbReference>
<dbReference type="AlphaFoldDB" id="A0A931DW04"/>
<evidence type="ECO:0000313" key="5">
    <source>
        <dbReference type="Proteomes" id="UP000614047"/>
    </source>
</evidence>
<dbReference type="CDD" id="cd16936">
    <property type="entry name" value="HATPase_RsbW-like"/>
    <property type="match status" value="1"/>
</dbReference>
<keyword evidence="5" id="KW-1185">Reference proteome</keyword>
<dbReference type="Proteomes" id="UP000614047">
    <property type="component" value="Unassembled WGS sequence"/>
</dbReference>
<dbReference type="InterPro" id="IPR036890">
    <property type="entry name" value="HATPase_C_sf"/>
</dbReference>
<sequence length="163" mass="16979">MIPFSVDLPADLPGYGLVLPGSTAAPSAARALVAAALDEWGLSALDGDADLVASELVTNAVLRSPRAAFMIVLHPSHEVELMVWDEAPGRPREKRADPMSDTGGRGLFLVGAVSTAWGCRPVPGGGKITWARLGPKPKEPLDDALAPAGGHDVPYRTPRSLNG</sequence>
<accession>A0A931DW04</accession>
<dbReference type="SUPFAM" id="SSF55874">
    <property type="entry name" value="ATPase domain of HSP90 chaperone/DNA topoisomerase II/histidine kinase"/>
    <property type="match status" value="1"/>
</dbReference>
<feature type="region of interest" description="Disordered" evidence="2">
    <location>
        <begin position="130"/>
        <end position="163"/>
    </location>
</feature>
<comment type="caution">
    <text evidence="4">The sequence shown here is derived from an EMBL/GenBank/DDBJ whole genome shotgun (WGS) entry which is preliminary data.</text>
</comment>
<proteinExistence type="predicted"/>
<gene>
    <name evidence="4" type="ORF">IW256_007871</name>
</gene>
<name>A0A931DW04_9ACTN</name>
<evidence type="ECO:0000259" key="3">
    <source>
        <dbReference type="Pfam" id="PF13581"/>
    </source>
</evidence>
<evidence type="ECO:0000313" key="4">
    <source>
        <dbReference type="EMBL" id="MBG6093758.1"/>
    </source>
</evidence>
<dbReference type="InterPro" id="IPR003594">
    <property type="entry name" value="HATPase_dom"/>
</dbReference>
<keyword evidence="1" id="KW-0418">Kinase</keyword>
<dbReference type="PANTHER" id="PTHR35526:SF3">
    <property type="entry name" value="ANTI-SIGMA-F FACTOR RSBW"/>
    <property type="match status" value="1"/>
</dbReference>
<feature type="domain" description="Histidine kinase/HSP90-like ATPase" evidence="3">
    <location>
        <begin position="27"/>
        <end position="118"/>
    </location>
</feature>
<reference evidence="4" key="1">
    <citation type="submission" date="2020-11" db="EMBL/GenBank/DDBJ databases">
        <title>Sequencing the genomes of 1000 actinobacteria strains.</title>
        <authorList>
            <person name="Klenk H.-P."/>
        </authorList>
    </citation>
    <scope>NUCLEOTIDE SEQUENCE</scope>
    <source>
        <strain evidence="4">DSM 43175</strain>
    </source>
</reference>
<protein>
    <submittedName>
        <fullName evidence="4">Anti-sigma regulatory factor (Ser/Thr protein kinase)</fullName>
    </submittedName>
</protein>
<evidence type="ECO:0000256" key="1">
    <source>
        <dbReference type="ARBA" id="ARBA00022527"/>
    </source>
</evidence>
<organism evidence="4 5">
    <name type="scientific">Actinomadura viridis</name>
    <dbReference type="NCBI Taxonomy" id="58110"/>
    <lineage>
        <taxon>Bacteria</taxon>
        <taxon>Bacillati</taxon>
        <taxon>Actinomycetota</taxon>
        <taxon>Actinomycetes</taxon>
        <taxon>Streptosporangiales</taxon>
        <taxon>Thermomonosporaceae</taxon>
        <taxon>Actinomadura</taxon>
    </lineage>
</organism>
<dbReference type="GO" id="GO:0004674">
    <property type="term" value="F:protein serine/threonine kinase activity"/>
    <property type="evidence" value="ECO:0007669"/>
    <property type="project" value="UniProtKB-KW"/>
</dbReference>
<keyword evidence="1" id="KW-0723">Serine/threonine-protein kinase</keyword>
<dbReference type="Gene3D" id="3.30.565.10">
    <property type="entry name" value="Histidine kinase-like ATPase, C-terminal domain"/>
    <property type="match status" value="1"/>
</dbReference>
<dbReference type="InterPro" id="IPR050267">
    <property type="entry name" value="Anti-sigma-factor_SerPK"/>
</dbReference>
<dbReference type="PANTHER" id="PTHR35526">
    <property type="entry name" value="ANTI-SIGMA-F FACTOR RSBW-RELATED"/>
    <property type="match status" value="1"/>
</dbReference>
<keyword evidence="1" id="KW-0808">Transferase</keyword>